<feature type="active site" evidence="2">
    <location>
        <position position="136"/>
    </location>
</feature>
<evidence type="ECO:0000313" key="3">
    <source>
        <dbReference type="EMBL" id="MDG4476012.1"/>
    </source>
</evidence>
<keyword evidence="2" id="KW-0479">Metal-binding</keyword>
<dbReference type="Pfam" id="PF01327">
    <property type="entry name" value="Pep_deformylase"/>
    <property type="match status" value="1"/>
</dbReference>
<comment type="function">
    <text evidence="2">Removes the formyl group from the N-terminal Met of newly synthesized proteins. Requires at least a dipeptide for an efficient rate of reaction. N-terminal L-methionine is a prerequisite for activity but the enzyme has broad specificity at other positions.</text>
</comment>
<dbReference type="SUPFAM" id="SSF56420">
    <property type="entry name" value="Peptide deformylase"/>
    <property type="match status" value="1"/>
</dbReference>
<comment type="caution">
    <text evidence="3">The sequence shown here is derived from an EMBL/GenBank/DDBJ whole genome shotgun (WGS) entry which is preliminary data.</text>
</comment>
<name>A0A9X4MNP4_9BACT</name>
<dbReference type="HAMAP" id="MF_00163">
    <property type="entry name" value="Pep_deformylase"/>
    <property type="match status" value="1"/>
</dbReference>
<dbReference type="NCBIfam" id="NF001159">
    <property type="entry name" value="PRK00150.1-3"/>
    <property type="match status" value="1"/>
</dbReference>
<feature type="binding site" evidence="2">
    <location>
        <position position="135"/>
    </location>
    <ligand>
        <name>Fe cation</name>
        <dbReference type="ChEBI" id="CHEBI:24875"/>
    </ligand>
</feature>
<dbReference type="NCBIfam" id="TIGR00079">
    <property type="entry name" value="pept_deformyl"/>
    <property type="match status" value="1"/>
</dbReference>
<dbReference type="RefSeq" id="WP_307632981.1">
    <property type="nucleotide sequence ID" value="NZ_JAPHEH010000001.1"/>
</dbReference>
<dbReference type="PANTHER" id="PTHR10458">
    <property type="entry name" value="PEPTIDE DEFORMYLASE"/>
    <property type="match status" value="1"/>
</dbReference>
<comment type="cofactor">
    <cofactor evidence="2">
        <name>Fe(2+)</name>
        <dbReference type="ChEBI" id="CHEBI:29033"/>
    </cofactor>
    <text evidence="2">Binds 1 Fe(2+) ion.</text>
</comment>
<keyword evidence="2" id="KW-0648">Protein biosynthesis</keyword>
<dbReference type="CDD" id="cd00487">
    <property type="entry name" value="Pep_deformylase"/>
    <property type="match status" value="1"/>
</dbReference>
<keyword evidence="4" id="KW-1185">Reference proteome</keyword>
<feature type="binding site" evidence="2">
    <location>
        <position position="139"/>
    </location>
    <ligand>
        <name>Fe cation</name>
        <dbReference type="ChEBI" id="CHEBI:24875"/>
    </ligand>
</feature>
<dbReference type="PIRSF" id="PIRSF004749">
    <property type="entry name" value="Pep_def"/>
    <property type="match status" value="1"/>
</dbReference>
<reference evidence="3" key="2">
    <citation type="submission" date="2022-10" db="EMBL/GenBank/DDBJ databases">
        <authorList>
            <person name="Aronson H.S."/>
        </authorList>
    </citation>
    <scope>NUCLEOTIDE SEQUENCE</scope>
    <source>
        <strain evidence="3">RS19-109</strain>
    </source>
</reference>
<comment type="catalytic activity">
    <reaction evidence="2">
        <text>N-terminal N-formyl-L-methionyl-[peptide] + H2O = N-terminal L-methionyl-[peptide] + formate</text>
        <dbReference type="Rhea" id="RHEA:24420"/>
        <dbReference type="Rhea" id="RHEA-COMP:10639"/>
        <dbReference type="Rhea" id="RHEA-COMP:10640"/>
        <dbReference type="ChEBI" id="CHEBI:15377"/>
        <dbReference type="ChEBI" id="CHEBI:15740"/>
        <dbReference type="ChEBI" id="CHEBI:49298"/>
        <dbReference type="ChEBI" id="CHEBI:64731"/>
        <dbReference type="EC" id="3.5.1.88"/>
    </reaction>
</comment>
<evidence type="ECO:0000313" key="4">
    <source>
        <dbReference type="Proteomes" id="UP001154240"/>
    </source>
</evidence>
<comment type="similarity">
    <text evidence="1 2">Belongs to the polypeptide deformylase family.</text>
</comment>
<feature type="binding site" evidence="2">
    <location>
        <position position="93"/>
    </location>
    <ligand>
        <name>Fe cation</name>
        <dbReference type="ChEBI" id="CHEBI:24875"/>
    </ligand>
</feature>
<keyword evidence="2" id="KW-0408">Iron</keyword>
<dbReference type="AlphaFoldDB" id="A0A9X4MNP4"/>
<dbReference type="GO" id="GO:0046872">
    <property type="term" value="F:metal ion binding"/>
    <property type="evidence" value="ECO:0007669"/>
    <property type="project" value="UniProtKB-KW"/>
</dbReference>
<dbReference type="Proteomes" id="UP001154240">
    <property type="component" value="Unassembled WGS sequence"/>
</dbReference>
<dbReference type="GO" id="GO:0042586">
    <property type="term" value="F:peptide deformylase activity"/>
    <property type="evidence" value="ECO:0007669"/>
    <property type="project" value="UniProtKB-UniRule"/>
</dbReference>
<sequence>MALREIVTYPFPILKTTAKPVTDFGEDLAKLVADMAETMYDAPGVGLAAPQINIPLQLCVIDISPKDAPRELIVLANPKIIKGEGQEIDEEGCLSVREYCSNVVRFAKIWVEAQDINGQPLRFEAEGYYARVIQHELDHLNGTLFIDRISSLKRTLYKKKIKKMIRAEEGK</sequence>
<dbReference type="GO" id="GO:0006412">
    <property type="term" value="P:translation"/>
    <property type="evidence" value="ECO:0007669"/>
    <property type="project" value="UniProtKB-UniRule"/>
</dbReference>
<dbReference type="InterPro" id="IPR036821">
    <property type="entry name" value="Peptide_deformylase_sf"/>
</dbReference>
<organism evidence="3 4">
    <name type="scientific">Thiovibrio frasassiensis</name>
    <dbReference type="NCBI Taxonomy" id="2984131"/>
    <lineage>
        <taxon>Bacteria</taxon>
        <taxon>Pseudomonadati</taxon>
        <taxon>Thermodesulfobacteriota</taxon>
        <taxon>Desulfobulbia</taxon>
        <taxon>Desulfobulbales</taxon>
        <taxon>Thiovibrionaceae</taxon>
        <taxon>Thiovibrio</taxon>
    </lineage>
</organism>
<dbReference type="Gene3D" id="3.90.45.10">
    <property type="entry name" value="Peptide deformylase"/>
    <property type="match status" value="1"/>
</dbReference>
<dbReference type="EMBL" id="JAPHEH010000001">
    <property type="protein sequence ID" value="MDG4476012.1"/>
    <property type="molecule type" value="Genomic_DNA"/>
</dbReference>
<dbReference type="EC" id="3.5.1.88" evidence="2"/>
<gene>
    <name evidence="2 3" type="primary">def</name>
    <name evidence="3" type="ORF">OLX77_07555</name>
</gene>
<keyword evidence="2 3" id="KW-0378">Hydrolase</keyword>
<proteinExistence type="inferred from homology"/>
<accession>A0A9X4MNP4</accession>
<dbReference type="PANTHER" id="PTHR10458:SF22">
    <property type="entry name" value="PEPTIDE DEFORMYLASE"/>
    <property type="match status" value="1"/>
</dbReference>
<reference evidence="3" key="1">
    <citation type="journal article" date="2022" name="bioRxiv">
        <title>Thiovibrio frasassiensisgen. nov., sp. nov., an autotrophic, elemental sulfur disproportionating bacterium isolated from sulfidic karst sediment, and proposal of Thiovibrionaceae fam. nov.</title>
        <authorList>
            <person name="Aronson H."/>
            <person name="Thomas C."/>
            <person name="Bhattacharyya M."/>
            <person name="Eckstein S."/>
            <person name="Jensen S."/>
            <person name="Barco R."/>
            <person name="Macalady J."/>
            <person name="Amend J."/>
        </authorList>
    </citation>
    <scope>NUCLEOTIDE SEQUENCE</scope>
    <source>
        <strain evidence="3">RS19-109</strain>
    </source>
</reference>
<dbReference type="InterPro" id="IPR023635">
    <property type="entry name" value="Peptide_deformylase"/>
</dbReference>
<protein>
    <recommendedName>
        <fullName evidence="2">Peptide deformylase</fullName>
        <shortName evidence="2">PDF</shortName>
        <ecNumber evidence="2">3.5.1.88</ecNumber>
    </recommendedName>
    <alternativeName>
        <fullName evidence="2">Polypeptide deformylase</fullName>
    </alternativeName>
</protein>
<dbReference type="PRINTS" id="PR01576">
    <property type="entry name" value="PDEFORMYLASE"/>
</dbReference>
<evidence type="ECO:0000256" key="1">
    <source>
        <dbReference type="ARBA" id="ARBA00010759"/>
    </source>
</evidence>
<evidence type="ECO:0000256" key="2">
    <source>
        <dbReference type="HAMAP-Rule" id="MF_00163"/>
    </source>
</evidence>